<name>A0A1R3INU4_9ROSI</name>
<gene>
    <name evidence="2" type="ORF">COLO4_22145</name>
</gene>
<accession>A0A1R3INU4</accession>
<evidence type="ECO:0000313" key="3">
    <source>
        <dbReference type="Proteomes" id="UP000187203"/>
    </source>
</evidence>
<sequence>MRSGLRAQALAQTLPCWIIGFTSKPGRVQSIEDEGKKKKTEIQPKQPKLRNRKEGK</sequence>
<evidence type="ECO:0000256" key="1">
    <source>
        <dbReference type="SAM" id="MobiDB-lite"/>
    </source>
</evidence>
<keyword evidence="3" id="KW-1185">Reference proteome</keyword>
<dbReference type="EMBL" id="AWUE01017863">
    <property type="protein sequence ID" value="OMO84231.1"/>
    <property type="molecule type" value="Genomic_DNA"/>
</dbReference>
<comment type="caution">
    <text evidence="2">The sequence shown here is derived from an EMBL/GenBank/DDBJ whole genome shotgun (WGS) entry which is preliminary data.</text>
</comment>
<proteinExistence type="predicted"/>
<protein>
    <submittedName>
        <fullName evidence="2">Uncharacterized protein</fullName>
    </submittedName>
</protein>
<evidence type="ECO:0000313" key="2">
    <source>
        <dbReference type="EMBL" id="OMO84231.1"/>
    </source>
</evidence>
<feature type="compositionally biased region" description="Basic residues" evidence="1">
    <location>
        <begin position="47"/>
        <end position="56"/>
    </location>
</feature>
<feature type="region of interest" description="Disordered" evidence="1">
    <location>
        <begin position="28"/>
        <end position="56"/>
    </location>
</feature>
<feature type="compositionally biased region" description="Basic and acidic residues" evidence="1">
    <location>
        <begin position="33"/>
        <end position="42"/>
    </location>
</feature>
<dbReference type="Proteomes" id="UP000187203">
    <property type="component" value="Unassembled WGS sequence"/>
</dbReference>
<dbReference type="AlphaFoldDB" id="A0A1R3INU4"/>
<organism evidence="2 3">
    <name type="scientific">Corchorus olitorius</name>
    <dbReference type="NCBI Taxonomy" id="93759"/>
    <lineage>
        <taxon>Eukaryota</taxon>
        <taxon>Viridiplantae</taxon>
        <taxon>Streptophyta</taxon>
        <taxon>Embryophyta</taxon>
        <taxon>Tracheophyta</taxon>
        <taxon>Spermatophyta</taxon>
        <taxon>Magnoliopsida</taxon>
        <taxon>eudicotyledons</taxon>
        <taxon>Gunneridae</taxon>
        <taxon>Pentapetalae</taxon>
        <taxon>rosids</taxon>
        <taxon>malvids</taxon>
        <taxon>Malvales</taxon>
        <taxon>Malvaceae</taxon>
        <taxon>Grewioideae</taxon>
        <taxon>Apeibeae</taxon>
        <taxon>Corchorus</taxon>
    </lineage>
</organism>
<reference evidence="3" key="1">
    <citation type="submission" date="2013-09" db="EMBL/GenBank/DDBJ databases">
        <title>Corchorus olitorius genome sequencing.</title>
        <authorList>
            <person name="Alam M."/>
            <person name="Haque M.S."/>
            <person name="Islam M.S."/>
            <person name="Emdad E.M."/>
            <person name="Islam M.M."/>
            <person name="Ahmed B."/>
            <person name="Halim A."/>
            <person name="Hossen Q.M.M."/>
            <person name="Hossain M.Z."/>
            <person name="Ahmed R."/>
            <person name="Khan M.M."/>
            <person name="Islam R."/>
            <person name="Rashid M.M."/>
            <person name="Khan S.A."/>
            <person name="Rahman M.S."/>
            <person name="Alam M."/>
            <person name="Yahiya A.S."/>
            <person name="Khan M.S."/>
            <person name="Azam M.S."/>
            <person name="Haque T."/>
            <person name="Lashkar M.Z.H."/>
            <person name="Akhand A.I."/>
            <person name="Morshed G."/>
            <person name="Roy S."/>
            <person name="Uddin K.S."/>
            <person name="Rabeya T."/>
            <person name="Hossain A.S."/>
            <person name="Chowdhury A."/>
            <person name="Snigdha A.R."/>
            <person name="Mortoza M.S."/>
            <person name="Matin S.A."/>
            <person name="Hoque S.M.E."/>
            <person name="Islam M.K."/>
            <person name="Roy D.K."/>
            <person name="Haider R."/>
            <person name="Moosa M.M."/>
            <person name="Elias S.M."/>
            <person name="Hasan A.M."/>
            <person name="Jahan S."/>
            <person name="Shafiuddin M."/>
            <person name="Mahmood N."/>
            <person name="Shommy N.S."/>
        </authorList>
    </citation>
    <scope>NUCLEOTIDE SEQUENCE [LARGE SCALE GENOMIC DNA]</scope>
    <source>
        <strain evidence="3">cv. O-4</strain>
    </source>
</reference>